<dbReference type="CDD" id="cd11325">
    <property type="entry name" value="AmyAc_GTHase"/>
    <property type="match status" value="1"/>
</dbReference>
<dbReference type="SMART" id="SM00642">
    <property type="entry name" value="Aamy"/>
    <property type="match status" value="1"/>
</dbReference>
<sequence>MCPLRRLPVGAELLAGAGAHFRVWAPAARQLEVVFDGPGAAWPLEPQPGGYFSGVVPDARAGARYRLRLDGGDAWPDPASRFQPQGPHGPSEIVDPCAFAWTDGEWRGLQRHGQVLYELHVGTFTPEGSYAAAQRHLPFLKELGVTAIELMPLNEFNGPFGWGYDGVNLFAPTRLYGRPDELRAFIDRAHALGLGVILDVVYNHFGPSGNYLGRFSGDYVTDRHKKEWGDPINFDGEHSAAVREFFIANAGYWIDEYHFDGLRLDATQSIHDASPTHVLTEIAQRARSAAGARSVYLAAENEPQHARLVRPPAQGGCGLDALWNDDLHHSMVAAATGLSDAYYSETRGTPQELISGIKWGYLYQGQYYGWQQQRRGTPALDLPALAFVNFLQNHDQVANSATGKRLHQRTSPGRLRALTALLLLAPATPMLFQGQEFAASAPFLYFARHEDELIGQVWQGRSDFLAQFPDIGSRAGRTLLADPADPATFARCKLDHRERETNSQVVALHRDLLRLRRDDAVFAAQDASRLHGAVLGPEAFMLRYLGRDGDDRLLVVNLGATLPLVPAPEPLLAPPAGRRWRLLWNSEDPRYGGDGMAEPETETTWRLAPHALAVLAPADRKEAADA</sequence>
<dbReference type="CDD" id="cd02853">
    <property type="entry name" value="E_set_MTHase_like_N"/>
    <property type="match status" value="1"/>
</dbReference>
<accession>A0ABW0N943</accession>
<evidence type="ECO:0000256" key="10">
    <source>
        <dbReference type="ARBA" id="ARBA00032057"/>
    </source>
</evidence>
<dbReference type="InterPro" id="IPR004193">
    <property type="entry name" value="Glyco_hydro_13_N"/>
</dbReference>
<evidence type="ECO:0000256" key="14">
    <source>
        <dbReference type="PIRNR" id="PIRNR006337"/>
    </source>
</evidence>
<dbReference type="Gene3D" id="2.60.40.10">
    <property type="entry name" value="Immunoglobulins"/>
    <property type="match status" value="1"/>
</dbReference>
<evidence type="ECO:0000313" key="16">
    <source>
        <dbReference type="EMBL" id="MFC5497195.1"/>
    </source>
</evidence>
<dbReference type="Proteomes" id="UP001596037">
    <property type="component" value="Unassembled WGS sequence"/>
</dbReference>
<evidence type="ECO:0000256" key="6">
    <source>
        <dbReference type="ARBA" id="ARBA00022490"/>
    </source>
</evidence>
<comment type="similarity">
    <text evidence="3 14">Belongs to the glycosyl hydrolase 13 family.</text>
</comment>
<dbReference type="Pfam" id="PF02922">
    <property type="entry name" value="CBM_48"/>
    <property type="match status" value="1"/>
</dbReference>
<dbReference type="InterPro" id="IPR044901">
    <property type="entry name" value="Trehalose_TreZ_E-set_sf"/>
</dbReference>
<evidence type="ECO:0000313" key="17">
    <source>
        <dbReference type="Proteomes" id="UP001596037"/>
    </source>
</evidence>
<dbReference type="Pfam" id="PF11941">
    <property type="entry name" value="DUF3459"/>
    <property type="match status" value="1"/>
</dbReference>
<gene>
    <name evidence="16" type="primary">treZ</name>
    <name evidence="16" type="ORF">ACFPOE_06590</name>
</gene>
<comment type="catalytic activity">
    <reaction evidence="12 14">
        <text>hydrolysis of (1-&gt;4)-alpha-D-glucosidic linkage in 4-alpha-D-[(1-&gt;4)-alpha-D-glucanosyl]n trehalose to yield trehalose and (1-&gt;4)-alpha-D-glucan.</text>
        <dbReference type="EC" id="3.2.1.141"/>
    </reaction>
</comment>
<dbReference type="SUPFAM" id="SSF81296">
    <property type="entry name" value="E set domains"/>
    <property type="match status" value="1"/>
</dbReference>
<evidence type="ECO:0000256" key="1">
    <source>
        <dbReference type="ARBA" id="ARBA00004496"/>
    </source>
</evidence>
<keyword evidence="6" id="KW-0963">Cytoplasm</keyword>
<organism evidence="16 17">
    <name type="scientific">Caenimonas terrae</name>
    <dbReference type="NCBI Taxonomy" id="696074"/>
    <lineage>
        <taxon>Bacteria</taxon>
        <taxon>Pseudomonadati</taxon>
        <taxon>Pseudomonadota</taxon>
        <taxon>Betaproteobacteria</taxon>
        <taxon>Burkholderiales</taxon>
        <taxon>Comamonadaceae</taxon>
        <taxon>Caenimonas</taxon>
    </lineage>
</organism>
<name>A0ABW0N943_9BURK</name>
<dbReference type="EMBL" id="JBHSMF010000005">
    <property type="protein sequence ID" value="MFC5497195.1"/>
    <property type="molecule type" value="Genomic_DNA"/>
</dbReference>
<dbReference type="Gene3D" id="3.20.20.80">
    <property type="entry name" value="Glycosidases"/>
    <property type="match status" value="1"/>
</dbReference>
<dbReference type="GO" id="GO:0033942">
    <property type="term" value="F:4-alpha-D-(1-&gt;4)-alpha-D-glucanotrehalose trehalohydrolase activity"/>
    <property type="evidence" value="ECO:0007669"/>
    <property type="project" value="UniProtKB-EC"/>
</dbReference>
<comment type="pathway">
    <text evidence="2 14">Glycan biosynthesis; trehalose biosynthesis.</text>
</comment>
<protein>
    <recommendedName>
        <fullName evidence="5 13">Malto-oligosyltrehalose trehalohydrolase</fullName>
        <shortName evidence="14">MTHase</shortName>
        <ecNumber evidence="4 13">3.2.1.141</ecNumber>
    </recommendedName>
    <alternativeName>
        <fullName evidence="11 14">4-alpha-D-((1-&gt;4)-alpha-D-glucano)trehalose trehalohydrolase</fullName>
    </alternativeName>
    <alternativeName>
        <fullName evidence="10 14">Maltooligosyl trehalose trehalohydrolase</fullName>
    </alternativeName>
</protein>
<evidence type="ECO:0000256" key="11">
    <source>
        <dbReference type="ARBA" id="ARBA00033284"/>
    </source>
</evidence>
<keyword evidence="17" id="KW-1185">Reference proteome</keyword>
<dbReference type="PIRSF" id="PIRSF006337">
    <property type="entry name" value="Trehalose_TreZ"/>
    <property type="match status" value="1"/>
</dbReference>
<dbReference type="InterPro" id="IPR013783">
    <property type="entry name" value="Ig-like_fold"/>
</dbReference>
<keyword evidence="7 14" id="KW-0378">Hydrolase</keyword>
<feature type="domain" description="Glycosyl hydrolase family 13 catalytic" evidence="15">
    <location>
        <begin position="92"/>
        <end position="465"/>
    </location>
</feature>
<dbReference type="NCBIfam" id="TIGR02402">
    <property type="entry name" value="trehalose_TreZ"/>
    <property type="match status" value="1"/>
</dbReference>
<evidence type="ECO:0000259" key="15">
    <source>
        <dbReference type="SMART" id="SM00642"/>
    </source>
</evidence>
<keyword evidence="9 14" id="KW-0326">Glycosidase</keyword>
<dbReference type="SUPFAM" id="SSF51445">
    <property type="entry name" value="(Trans)glycosidases"/>
    <property type="match status" value="1"/>
</dbReference>
<evidence type="ECO:0000256" key="13">
    <source>
        <dbReference type="NCBIfam" id="TIGR02402"/>
    </source>
</evidence>
<comment type="caution">
    <text evidence="16">The sequence shown here is derived from an EMBL/GenBank/DDBJ whole genome shotgun (WGS) entry which is preliminary data.</text>
</comment>
<dbReference type="InterPro" id="IPR022567">
    <property type="entry name" value="DUF3459"/>
</dbReference>
<dbReference type="Gene3D" id="1.10.10.760">
    <property type="entry name" value="E-set domains of sugar-utilizing enzymes"/>
    <property type="match status" value="1"/>
</dbReference>
<evidence type="ECO:0000256" key="3">
    <source>
        <dbReference type="ARBA" id="ARBA00008061"/>
    </source>
</evidence>
<dbReference type="EC" id="3.2.1.141" evidence="4 13"/>
<dbReference type="PANTHER" id="PTHR43651">
    <property type="entry name" value="1,4-ALPHA-GLUCAN-BRANCHING ENZYME"/>
    <property type="match status" value="1"/>
</dbReference>
<evidence type="ECO:0000256" key="9">
    <source>
        <dbReference type="ARBA" id="ARBA00023295"/>
    </source>
</evidence>
<evidence type="ECO:0000256" key="12">
    <source>
        <dbReference type="ARBA" id="ARBA00034013"/>
    </source>
</evidence>
<evidence type="ECO:0000256" key="8">
    <source>
        <dbReference type="ARBA" id="ARBA00023277"/>
    </source>
</evidence>
<dbReference type="InterPro" id="IPR012768">
    <property type="entry name" value="Trehalose_TreZ"/>
</dbReference>
<dbReference type="InterPro" id="IPR006047">
    <property type="entry name" value="GH13_cat_dom"/>
</dbReference>
<evidence type="ECO:0000256" key="5">
    <source>
        <dbReference type="ARBA" id="ARBA00015938"/>
    </source>
</evidence>
<dbReference type="Pfam" id="PF00128">
    <property type="entry name" value="Alpha-amylase"/>
    <property type="match status" value="1"/>
</dbReference>
<evidence type="ECO:0000256" key="4">
    <source>
        <dbReference type="ARBA" id="ARBA00012268"/>
    </source>
</evidence>
<evidence type="ECO:0000256" key="2">
    <source>
        <dbReference type="ARBA" id="ARBA00005199"/>
    </source>
</evidence>
<reference evidence="17" key="1">
    <citation type="journal article" date="2019" name="Int. J. Syst. Evol. Microbiol.">
        <title>The Global Catalogue of Microorganisms (GCM) 10K type strain sequencing project: providing services to taxonomists for standard genome sequencing and annotation.</title>
        <authorList>
            <consortium name="The Broad Institute Genomics Platform"/>
            <consortium name="The Broad Institute Genome Sequencing Center for Infectious Disease"/>
            <person name="Wu L."/>
            <person name="Ma J."/>
        </authorList>
    </citation>
    <scope>NUCLEOTIDE SEQUENCE [LARGE SCALE GENOMIC DNA]</scope>
    <source>
        <strain evidence="17">CCUG 57401</strain>
    </source>
</reference>
<comment type="subcellular location">
    <subcellularLocation>
        <location evidence="1">Cytoplasm</location>
    </subcellularLocation>
</comment>
<dbReference type="PANTHER" id="PTHR43651:SF11">
    <property type="entry name" value="MALTO-OLIGOSYLTREHALOSE TREHALOHYDROLASE"/>
    <property type="match status" value="1"/>
</dbReference>
<dbReference type="InterPro" id="IPR017853">
    <property type="entry name" value="GH"/>
</dbReference>
<proteinExistence type="inferred from homology"/>
<keyword evidence="8" id="KW-0119">Carbohydrate metabolism</keyword>
<dbReference type="InterPro" id="IPR014756">
    <property type="entry name" value="Ig_E-set"/>
</dbReference>
<evidence type="ECO:0000256" key="7">
    <source>
        <dbReference type="ARBA" id="ARBA00022801"/>
    </source>
</evidence>
<dbReference type="RefSeq" id="WP_376849216.1">
    <property type="nucleotide sequence ID" value="NZ_JBHSMF010000005.1"/>
</dbReference>